<keyword evidence="5" id="KW-0418">Kinase</keyword>
<keyword evidence="5" id="KW-0808">Transferase</keyword>
<accession>A0ABS5Y5A7</accession>
<dbReference type="PROSITE" id="PS00108">
    <property type="entry name" value="PROTEIN_KINASE_ST"/>
    <property type="match status" value="1"/>
</dbReference>
<dbReference type="InterPro" id="IPR008271">
    <property type="entry name" value="Ser/Thr_kinase_AS"/>
</dbReference>
<evidence type="ECO:0000256" key="1">
    <source>
        <dbReference type="ARBA" id="ARBA00022741"/>
    </source>
</evidence>
<dbReference type="PANTHER" id="PTHR24363">
    <property type="entry name" value="SERINE/THREONINE PROTEIN KINASE"/>
    <property type="match status" value="1"/>
</dbReference>
<dbReference type="SUPFAM" id="SSF56112">
    <property type="entry name" value="Protein kinase-like (PK-like)"/>
    <property type="match status" value="1"/>
</dbReference>
<dbReference type="CDD" id="cd14014">
    <property type="entry name" value="STKc_PknB_like"/>
    <property type="match status" value="1"/>
</dbReference>
<dbReference type="EMBL" id="JADOER010000009">
    <property type="protein sequence ID" value="MBT9312688.1"/>
    <property type="molecule type" value="Genomic_DNA"/>
</dbReference>
<gene>
    <name evidence="5" type="ORF">IXB28_10760</name>
</gene>
<dbReference type="SMART" id="SM00220">
    <property type="entry name" value="S_TKc"/>
    <property type="match status" value="1"/>
</dbReference>
<keyword evidence="3" id="KW-1133">Transmembrane helix</keyword>
<feature type="transmembrane region" description="Helical" evidence="3">
    <location>
        <begin position="354"/>
        <end position="378"/>
    </location>
</feature>
<dbReference type="RefSeq" id="WP_215618580.1">
    <property type="nucleotide sequence ID" value="NZ_JADOER010000009.1"/>
</dbReference>
<feature type="domain" description="Protein kinase" evidence="4">
    <location>
        <begin position="10"/>
        <end position="277"/>
    </location>
</feature>
<keyword evidence="3" id="KW-0812">Transmembrane</keyword>
<dbReference type="InterPro" id="IPR000719">
    <property type="entry name" value="Prot_kinase_dom"/>
</dbReference>
<evidence type="ECO:0000256" key="3">
    <source>
        <dbReference type="SAM" id="Phobius"/>
    </source>
</evidence>
<keyword evidence="6" id="KW-1185">Reference proteome</keyword>
<dbReference type="Gene3D" id="1.10.510.10">
    <property type="entry name" value="Transferase(Phosphotransferase) domain 1"/>
    <property type="match status" value="1"/>
</dbReference>
<dbReference type="InterPro" id="IPR011009">
    <property type="entry name" value="Kinase-like_dom_sf"/>
</dbReference>
<proteinExistence type="predicted"/>
<evidence type="ECO:0000313" key="5">
    <source>
        <dbReference type="EMBL" id="MBT9312688.1"/>
    </source>
</evidence>
<comment type="caution">
    <text evidence="5">The sequence shown here is derived from an EMBL/GenBank/DDBJ whole genome shotgun (WGS) entry which is preliminary data.</text>
</comment>
<name>A0ABS5Y5A7_9CYAN</name>
<dbReference type="PROSITE" id="PS50011">
    <property type="entry name" value="PROTEIN_KINASE_DOM"/>
    <property type="match status" value="1"/>
</dbReference>
<dbReference type="Pfam" id="PF00069">
    <property type="entry name" value="Pkinase"/>
    <property type="match status" value="1"/>
</dbReference>
<dbReference type="Gene3D" id="3.30.200.20">
    <property type="entry name" value="Phosphorylase Kinase, domain 1"/>
    <property type="match status" value="1"/>
</dbReference>
<evidence type="ECO:0000259" key="4">
    <source>
        <dbReference type="PROSITE" id="PS50011"/>
    </source>
</evidence>
<evidence type="ECO:0000313" key="6">
    <source>
        <dbReference type="Proteomes" id="UP001196661"/>
    </source>
</evidence>
<feature type="transmembrane region" description="Helical" evidence="3">
    <location>
        <begin position="321"/>
        <end position="348"/>
    </location>
</feature>
<keyword evidence="2" id="KW-0067">ATP-binding</keyword>
<dbReference type="GO" id="GO:0004674">
    <property type="term" value="F:protein serine/threonine kinase activity"/>
    <property type="evidence" value="ECO:0007669"/>
    <property type="project" value="UniProtKB-KW"/>
</dbReference>
<keyword evidence="5" id="KW-0723">Serine/threonine-protein kinase</keyword>
<organism evidence="5 6">
    <name type="scientific">Leptothoe kymatousa TAU-MAC 1615</name>
    <dbReference type="NCBI Taxonomy" id="2364775"/>
    <lineage>
        <taxon>Bacteria</taxon>
        <taxon>Bacillati</taxon>
        <taxon>Cyanobacteriota</taxon>
        <taxon>Cyanophyceae</taxon>
        <taxon>Nodosilineales</taxon>
        <taxon>Cymatolegaceae</taxon>
        <taxon>Leptothoe</taxon>
        <taxon>Leptothoe kymatousa</taxon>
    </lineage>
</organism>
<dbReference type="PANTHER" id="PTHR24363:SF7">
    <property type="entry name" value="SERINE_THREONINE-PROTEIN KINASE-LIKE PROTEIN E"/>
    <property type="match status" value="1"/>
</dbReference>
<protein>
    <submittedName>
        <fullName evidence="5">Serine/threonine protein kinase</fullName>
    </submittedName>
</protein>
<keyword evidence="3" id="KW-0472">Membrane</keyword>
<dbReference type="Proteomes" id="UP001196661">
    <property type="component" value="Unassembled WGS sequence"/>
</dbReference>
<sequence length="461" mass="51923">MIQWILNHQYRLETRLSKKGARHTYIATDLNTDQPVIVKVLLFGPEFQWQDHKLFERGAASLQTLSFPGIPHYLDYFDTQLGSYQGFAQVQSYIPAKSLQEHLQSGRTFSENELRQLALQLLEILAYLHQRQPAVIHRDIKPSNILLDDRTGNHVGQVHLVDFDSVKTGATQSDYTITIVGTYGYMPPEQFSGQASPASDLYSLGATLIYAATGKHPADLPKKHMGIEFQTQVNLSQHFIIWLKRLTNPDLDHRLRSAADAIQALNAPTPGQSLPVLSQHSIDFPIRLPAKPVDSKIMVSQTDHPQTLEILLPSRDLHPTLFWLFLLVGAPTSLIAMMIFFGGIFAFMNGRLGVGLLLSLILLPVGAIAAVTILPAILSFSQQARLRITPHNITKTYDFFGLRQHRSRRVALQLVMNKTTSRVSLKTSTHSFNLSTITLKEQEWLVQVLSKWLQLTIKYIP</sequence>
<keyword evidence="1" id="KW-0547">Nucleotide-binding</keyword>
<reference evidence="5 6" key="1">
    <citation type="journal article" date="2021" name="Mar. Drugs">
        <title>Genome Reduction and Secondary Metabolism of the Marine Sponge-Associated Cyanobacterium Leptothoe.</title>
        <authorList>
            <person name="Konstantinou D."/>
            <person name="Popin R.V."/>
            <person name="Fewer D.P."/>
            <person name="Sivonen K."/>
            <person name="Gkelis S."/>
        </authorList>
    </citation>
    <scope>NUCLEOTIDE SEQUENCE [LARGE SCALE GENOMIC DNA]</scope>
    <source>
        <strain evidence="5 6">TAU-MAC 1615</strain>
    </source>
</reference>
<evidence type="ECO:0000256" key="2">
    <source>
        <dbReference type="ARBA" id="ARBA00022840"/>
    </source>
</evidence>